<gene>
    <name evidence="1" type="ORF">BDU57DRAFT_513516</name>
</gene>
<proteinExistence type="predicted"/>
<organism evidence="1 2">
    <name type="scientific">Ampelomyces quisqualis</name>
    <name type="common">Powdery mildew agent</name>
    <dbReference type="NCBI Taxonomy" id="50730"/>
    <lineage>
        <taxon>Eukaryota</taxon>
        <taxon>Fungi</taxon>
        <taxon>Dikarya</taxon>
        <taxon>Ascomycota</taxon>
        <taxon>Pezizomycotina</taxon>
        <taxon>Dothideomycetes</taxon>
        <taxon>Pleosporomycetidae</taxon>
        <taxon>Pleosporales</taxon>
        <taxon>Pleosporineae</taxon>
        <taxon>Phaeosphaeriaceae</taxon>
        <taxon>Ampelomyces</taxon>
    </lineage>
</organism>
<dbReference type="EMBL" id="ML979134">
    <property type="protein sequence ID" value="KAF1917319.1"/>
    <property type="molecule type" value="Genomic_DNA"/>
</dbReference>
<dbReference type="AlphaFoldDB" id="A0A6A5QPJ0"/>
<reference evidence="1" key="1">
    <citation type="journal article" date="2020" name="Stud. Mycol.">
        <title>101 Dothideomycetes genomes: a test case for predicting lifestyles and emergence of pathogens.</title>
        <authorList>
            <person name="Haridas S."/>
            <person name="Albert R."/>
            <person name="Binder M."/>
            <person name="Bloem J."/>
            <person name="Labutti K."/>
            <person name="Salamov A."/>
            <person name="Andreopoulos B."/>
            <person name="Baker S."/>
            <person name="Barry K."/>
            <person name="Bills G."/>
            <person name="Bluhm B."/>
            <person name="Cannon C."/>
            <person name="Castanera R."/>
            <person name="Culley D."/>
            <person name="Daum C."/>
            <person name="Ezra D."/>
            <person name="Gonzalez J."/>
            <person name="Henrissat B."/>
            <person name="Kuo A."/>
            <person name="Liang C."/>
            <person name="Lipzen A."/>
            <person name="Lutzoni F."/>
            <person name="Magnuson J."/>
            <person name="Mondo S."/>
            <person name="Nolan M."/>
            <person name="Ohm R."/>
            <person name="Pangilinan J."/>
            <person name="Park H.-J."/>
            <person name="Ramirez L."/>
            <person name="Alfaro M."/>
            <person name="Sun H."/>
            <person name="Tritt A."/>
            <person name="Yoshinaga Y."/>
            <person name="Zwiers L.-H."/>
            <person name="Turgeon B."/>
            <person name="Goodwin S."/>
            <person name="Spatafora J."/>
            <person name="Crous P."/>
            <person name="Grigoriev I."/>
        </authorList>
    </citation>
    <scope>NUCLEOTIDE SEQUENCE</scope>
    <source>
        <strain evidence="1">HMLAC05119</strain>
    </source>
</reference>
<protein>
    <submittedName>
        <fullName evidence="1">Uncharacterized protein</fullName>
    </submittedName>
</protein>
<keyword evidence="2" id="KW-1185">Reference proteome</keyword>
<dbReference type="Proteomes" id="UP000800096">
    <property type="component" value="Unassembled WGS sequence"/>
</dbReference>
<sequence>MYLRSGADVTATALFSAYRRVRLLCNGQLPFLSVCSGGRVAVTGACPTGQAIRPLDGRRPERDAITNSASAEDFLTGSGKRRRLGSFQCV</sequence>
<evidence type="ECO:0000313" key="2">
    <source>
        <dbReference type="Proteomes" id="UP000800096"/>
    </source>
</evidence>
<evidence type="ECO:0000313" key="1">
    <source>
        <dbReference type="EMBL" id="KAF1917319.1"/>
    </source>
</evidence>
<accession>A0A6A5QPJ0</accession>
<name>A0A6A5QPJ0_AMPQU</name>